<comment type="caution">
    <text evidence="2">The sequence shown here is derived from an EMBL/GenBank/DDBJ whole genome shotgun (WGS) entry which is preliminary data.</text>
</comment>
<accession>A0A448XBD5</accession>
<organism evidence="2 3">
    <name type="scientific">Protopolystoma xenopodis</name>
    <dbReference type="NCBI Taxonomy" id="117903"/>
    <lineage>
        <taxon>Eukaryota</taxon>
        <taxon>Metazoa</taxon>
        <taxon>Spiralia</taxon>
        <taxon>Lophotrochozoa</taxon>
        <taxon>Platyhelminthes</taxon>
        <taxon>Monogenea</taxon>
        <taxon>Polyopisthocotylea</taxon>
        <taxon>Polystomatidea</taxon>
        <taxon>Polystomatidae</taxon>
        <taxon>Protopolystoma</taxon>
    </lineage>
</organism>
<feature type="transmembrane region" description="Helical" evidence="1">
    <location>
        <begin position="143"/>
        <end position="165"/>
    </location>
</feature>
<evidence type="ECO:0000313" key="3">
    <source>
        <dbReference type="Proteomes" id="UP000784294"/>
    </source>
</evidence>
<sequence length="199" mass="22107">MRSTRQIEHVFACVCVCVSARASPSCDHHLPQGSRLLLLVLSVGCGHERWHGTLDQTAYLSLSLSLSYVQTWPDAQSEAVTRTTRCDMLKCLYTPACLCACLRTRTLEATGTFFCILSFVPLVLLVPVHFFILALICSRTCSFFFILVLVSLVLLFGNFVTISMRSHNVHISVYSCVPVLHASPFCIILAPGLARCHQR</sequence>
<reference evidence="2" key="1">
    <citation type="submission" date="2018-11" db="EMBL/GenBank/DDBJ databases">
        <authorList>
            <consortium name="Pathogen Informatics"/>
        </authorList>
    </citation>
    <scope>NUCLEOTIDE SEQUENCE</scope>
</reference>
<keyword evidence="3" id="KW-1185">Reference proteome</keyword>
<protein>
    <submittedName>
        <fullName evidence="2">Uncharacterized protein</fullName>
    </submittedName>
</protein>
<dbReference type="AlphaFoldDB" id="A0A448XBD5"/>
<keyword evidence="1" id="KW-0812">Transmembrane</keyword>
<name>A0A448XBD5_9PLAT</name>
<gene>
    <name evidence="2" type="ORF">PXEA_LOCUS26263</name>
</gene>
<proteinExistence type="predicted"/>
<feature type="transmembrane region" description="Helical" evidence="1">
    <location>
        <begin position="111"/>
        <end position="136"/>
    </location>
</feature>
<dbReference type="EMBL" id="CAAALY010244712">
    <property type="protein sequence ID" value="VEL32823.1"/>
    <property type="molecule type" value="Genomic_DNA"/>
</dbReference>
<evidence type="ECO:0000256" key="1">
    <source>
        <dbReference type="SAM" id="Phobius"/>
    </source>
</evidence>
<keyword evidence="1" id="KW-0472">Membrane</keyword>
<keyword evidence="1" id="KW-1133">Transmembrane helix</keyword>
<feature type="transmembrane region" description="Helical" evidence="1">
    <location>
        <begin position="171"/>
        <end position="194"/>
    </location>
</feature>
<dbReference type="Proteomes" id="UP000784294">
    <property type="component" value="Unassembled WGS sequence"/>
</dbReference>
<evidence type="ECO:0000313" key="2">
    <source>
        <dbReference type="EMBL" id="VEL32823.1"/>
    </source>
</evidence>